<accession>A0A9D3AIY7</accession>
<sequence>MRKRLISVLLASAMALALAAAAPVQMVAQTQAQMKARVRMLPGAAIFWSPIFPGQATQRKWLRISRNRPAATCMRFSR</sequence>
<dbReference type="RefSeq" id="WP_070089400.1">
    <property type="nucleotide sequence ID" value="NZ_CABMJS010000018.1"/>
</dbReference>
<keyword evidence="1" id="KW-0732">Signal</keyword>
<reference evidence="2" key="2">
    <citation type="submission" date="2021-09" db="EMBL/GenBank/DDBJ databases">
        <authorList>
            <person name="Gilroy R."/>
        </authorList>
    </citation>
    <scope>NUCLEOTIDE SEQUENCE</scope>
    <source>
        <strain evidence="2">USAMLcec4-12693</strain>
    </source>
</reference>
<name>A0A9D3AIY7_9FIRM</name>
<organism evidence="2 3">
    <name type="scientific">Merdimonas faecis</name>
    <dbReference type="NCBI Taxonomy" id="1653435"/>
    <lineage>
        <taxon>Bacteria</taxon>
        <taxon>Bacillati</taxon>
        <taxon>Bacillota</taxon>
        <taxon>Clostridia</taxon>
        <taxon>Lachnospirales</taxon>
        <taxon>Lachnospiraceae</taxon>
        <taxon>Merdimonas</taxon>
    </lineage>
</organism>
<feature type="chain" id="PRO_5039137656" evidence="1">
    <location>
        <begin position="20"/>
        <end position="78"/>
    </location>
</feature>
<dbReference type="EMBL" id="DYXE01000043">
    <property type="protein sequence ID" value="HJH49502.1"/>
    <property type="molecule type" value="Genomic_DNA"/>
</dbReference>
<evidence type="ECO:0000313" key="3">
    <source>
        <dbReference type="Proteomes" id="UP000813420"/>
    </source>
</evidence>
<comment type="caution">
    <text evidence="2">The sequence shown here is derived from an EMBL/GenBank/DDBJ whole genome shotgun (WGS) entry which is preliminary data.</text>
</comment>
<evidence type="ECO:0000256" key="1">
    <source>
        <dbReference type="SAM" id="SignalP"/>
    </source>
</evidence>
<reference evidence="2" key="1">
    <citation type="journal article" date="2021" name="PeerJ">
        <title>Extensive microbial diversity within the chicken gut microbiome revealed by metagenomics and culture.</title>
        <authorList>
            <person name="Gilroy R."/>
            <person name="Ravi A."/>
            <person name="Getino M."/>
            <person name="Pursley I."/>
            <person name="Horton D.L."/>
            <person name="Alikhan N.F."/>
            <person name="Baker D."/>
            <person name="Gharbi K."/>
            <person name="Hall N."/>
            <person name="Watson M."/>
            <person name="Adriaenssens E.M."/>
            <person name="Foster-Nyarko E."/>
            <person name="Jarju S."/>
            <person name="Secka A."/>
            <person name="Antonio M."/>
            <person name="Oren A."/>
            <person name="Chaudhuri R.R."/>
            <person name="La Ragione R."/>
            <person name="Hildebrand F."/>
            <person name="Pallen M.J."/>
        </authorList>
    </citation>
    <scope>NUCLEOTIDE SEQUENCE</scope>
    <source>
        <strain evidence="2">USAMLcec4-12693</strain>
    </source>
</reference>
<dbReference type="Proteomes" id="UP000813420">
    <property type="component" value="Unassembled WGS sequence"/>
</dbReference>
<gene>
    <name evidence="2" type="ORF">K8V39_04490</name>
</gene>
<feature type="signal peptide" evidence="1">
    <location>
        <begin position="1"/>
        <end position="19"/>
    </location>
</feature>
<evidence type="ECO:0000313" key="2">
    <source>
        <dbReference type="EMBL" id="HJH49502.1"/>
    </source>
</evidence>
<proteinExistence type="predicted"/>
<protein>
    <submittedName>
        <fullName evidence="2">Uncharacterized protein</fullName>
    </submittedName>
</protein>
<dbReference type="AlphaFoldDB" id="A0A9D3AIY7"/>